<comment type="subcellular location">
    <subcellularLocation>
        <location evidence="1">Cell membrane</location>
        <topology evidence="1">Multi-pass membrane protein</topology>
    </subcellularLocation>
</comment>
<keyword evidence="10" id="KW-0406">Ion transport</keyword>
<dbReference type="Pfam" id="PF01794">
    <property type="entry name" value="Ferric_reduct"/>
    <property type="match status" value="1"/>
</dbReference>
<dbReference type="InterPro" id="IPR017938">
    <property type="entry name" value="Riboflavin_synthase-like_b-brl"/>
</dbReference>
<comment type="caution">
    <text evidence="17">The sequence shown here is derived from an EMBL/GenBank/DDBJ whole genome shotgun (WGS) entry which is preliminary data.</text>
</comment>
<feature type="compositionally biased region" description="Polar residues" evidence="14">
    <location>
        <begin position="531"/>
        <end position="541"/>
    </location>
</feature>
<keyword evidence="18" id="KW-1185">Reference proteome</keyword>
<evidence type="ECO:0000256" key="5">
    <source>
        <dbReference type="ARBA" id="ARBA00022475"/>
    </source>
</evidence>
<reference evidence="17" key="1">
    <citation type="journal article" date="2020" name="Stud. Mycol.">
        <title>101 Dothideomycetes genomes: a test case for predicting lifestyles and emergence of pathogens.</title>
        <authorList>
            <person name="Haridas S."/>
            <person name="Albert R."/>
            <person name="Binder M."/>
            <person name="Bloem J."/>
            <person name="Labutti K."/>
            <person name="Salamov A."/>
            <person name="Andreopoulos B."/>
            <person name="Baker S."/>
            <person name="Barry K."/>
            <person name="Bills G."/>
            <person name="Bluhm B."/>
            <person name="Cannon C."/>
            <person name="Castanera R."/>
            <person name="Culley D."/>
            <person name="Daum C."/>
            <person name="Ezra D."/>
            <person name="Gonzalez J."/>
            <person name="Henrissat B."/>
            <person name="Kuo A."/>
            <person name="Liang C."/>
            <person name="Lipzen A."/>
            <person name="Lutzoni F."/>
            <person name="Magnuson J."/>
            <person name="Mondo S."/>
            <person name="Nolan M."/>
            <person name="Ohm R."/>
            <person name="Pangilinan J."/>
            <person name="Park H.-J."/>
            <person name="Ramirez L."/>
            <person name="Alfaro M."/>
            <person name="Sun H."/>
            <person name="Tritt A."/>
            <person name="Yoshinaga Y."/>
            <person name="Zwiers L.-H."/>
            <person name="Turgeon B."/>
            <person name="Goodwin S."/>
            <person name="Spatafora J."/>
            <person name="Crous P."/>
            <person name="Grigoriev I."/>
        </authorList>
    </citation>
    <scope>NUCLEOTIDE SEQUENCE</scope>
    <source>
        <strain evidence="17">CBS 101060</strain>
    </source>
</reference>
<dbReference type="InterPro" id="IPR039261">
    <property type="entry name" value="FNR_nucleotide-bd"/>
</dbReference>
<keyword evidence="6 15" id="KW-0812">Transmembrane</keyword>
<evidence type="ECO:0000256" key="9">
    <source>
        <dbReference type="ARBA" id="ARBA00023002"/>
    </source>
</evidence>
<dbReference type="OrthoDB" id="3944240at2759"/>
<evidence type="ECO:0000259" key="16">
    <source>
        <dbReference type="PROSITE" id="PS51384"/>
    </source>
</evidence>
<dbReference type="SFLD" id="SFLDS00052">
    <property type="entry name" value="Ferric_Reductase_Domain"/>
    <property type="match status" value="1"/>
</dbReference>
<evidence type="ECO:0000256" key="10">
    <source>
        <dbReference type="ARBA" id="ARBA00023065"/>
    </source>
</evidence>
<dbReference type="Proteomes" id="UP000799429">
    <property type="component" value="Unassembled WGS sequence"/>
</dbReference>
<feature type="transmembrane region" description="Helical" evidence="15">
    <location>
        <begin position="181"/>
        <end position="202"/>
    </location>
</feature>
<dbReference type="Gene3D" id="3.40.50.80">
    <property type="entry name" value="Nucleotide-binding domain of ferredoxin-NADP reductase (FNR) module"/>
    <property type="match status" value="1"/>
</dbReference>
<protein>
    <recommendedName>
        <fullName evidence="3">ferric-chelate reductase (NADPH)</fullName>
        <ecNumber evidence="3">1.16.1.9</ecNumber>
    </recommendedName>
</protein>
<evidence type="ECO:0000313" key="18">
    <source>
        <dbReference type="Proteomes" id="UP000799429"/>
    </source>
</evidence>
<feature type="transmembrane region" description="Helical" evidence="15">
    <location>
        <begin position="107"/>
        <end position="128"/>
    </location>
</feature>
<name>A0A9P4VQF4_9PEZI</name>
<evidence type="ECO:0000256" key="1">
    <source>
        <dbReference type="ARBA" id="ARBA00004651"/>
    </source>
</evidence>
<dbReference type="Pfam" id="PF08022">
    <property type="entry name" value="FAD_binding_8"/>
    <property type="match status" value="1"/>
</dbReference>
<evidence type="ECO:0000256" key="12">
    <source>
        <dbReference type="ARBA" id="ARBA00023180"/>
    </source>
</evidence>
<evidence type="ECO:0000256" key="14">
    <source>
        <dbReference type="SAM" id="MobiDB-lite"/>
    </source>
</evidence>
<dbReference type="InterPro" id="IPR013121">
    <property type="entry name" value="Fe_red_NAD-bd_6"/>
</dbReference>
<dbReference type="GO" id="GO:0006879">
    <property type="term" value="P:intracellular iron ion homeostasis"/>
    <property type="evidence" value="ECO:0007669"/>
    <property type="project" value="TreeGrafter"/>
</dbReference>
<keyword evidence="9" id="KW-0560">Oxidoreductase</keyword>
<dbReference type="InterPro" id="IPR051410">
    <property type="entry name" value="Ferric/Cupric_Reductase"/>
</dbReference>
<dbReference type="InterPro" id="IPR017927">
    <property type="entry name" value="FAD-bd_FR_type"/>
</dbReference>
<dbReference type="InterPro" id="IPR013112">
    <property type="entry name" value="FAD-bd_8"/>
</dbReference>
<dbReference type="InterPro" id="IPR013130">
    <property type="entry name" value="Fe3_Rdtase_TM_dom"/>
</dbReference>
<keyword evidence="5" id="KW-1003">Cell membrane</keyword>
<dbReference type="PROSITE" id="PS51384">
    <property type="entry name" value="FAD_FR"/>
    <property type="match status" value="1"/>
</dbReference>
<keyword evidence="11 15" id="KW-0472">Membrane</keyword>
<feature type="compositionally biased region" description="Polar residues" evidence="14">
    <location>
        <begin position="634"/>
        <end position="654"/>
    </location>
</feature>
<feature type="transmembrane region" description="Helical" evidence="15">
    <location>
        <begin position="222"/>
        <end position="239"/>
    </location>
</feature>
<evidence type="ECO:0000256" key="6">
    <source>
        <dbReference type="ARBA" id="ARBA00022692"/>
    </source>
</evidence>
<keyword evidence="7" id="KW-0249">Electron transport</keyword>
<dbReference type="GO" id="GO:0005886">
    <property type="term" value="C:plasma membrane"/>
    <property type="evidence" value="ECO:0007669"/>
    <property type="project" value="UniProtKB-SubCell"/>
</dbReference>
<evidence type="ECO:0000256" key="4">
    <source>
        <dbReference type="ARBA" id="ARBA00022448"/>
    </source>
</evidence>
<keyword evidence="8 15" id="KW-1133">Transmembrane helix</keyword>
<comment type="catalytic activity">
    <reaction evidence="13">
        <text>2 a Fe(II)-siderophore + NADP(+) + H(+) = 2 a Fe(III)-siderophore + NADPH</text>
        <dbReference type="Rhea" id="RHEA:28795"/>
        <dbReference type="Rhea" id="RHEA-COMP:11342"/>
        <dbReference type="Rhea" id="RHEA-COMP:11344"/>
        <dbReference type="ChEBI" id="CHEBI:15378"/>
        <dbReference type="ChEBI" id="CHEBI:29033"/>
        <dbReference type="ChEBI" id="CHEBI:29034"/>
        <dbReference type="ChEBI" id="CHEBI:57783"/>
        <dbReference type="ChEBI" id="CHEBI:58349"/>
        <dbReference type="EC" id="1.16.1.9"/>
    </reaction>
</comment>
<feature type="transmembrane region" description="Helical" evidence="15">
    <location>
        <begin position="272"/>
        <end position="297"/>
    </location>
</feature>
<feature type="region of interest" description="Disordered" evidence="14">
    <location>
        <begin position="526"/>
        <end position="550"/>
    </location>
</feature>
<dbReference type="Pfam" id="PF08030">
    <property type="entry name" value="NAD_binding_6"/>
    <property type="match status" value="1"/>
</dbReference>
<feature type="transmembrane region" description="Helical" evidence="15">
    <location>
        <begin position="29"/>
        <end position="47"/>
    </location>
</feature>
<evidence type="ECO:0000256" key="11">
    <source>
        <dbReference type="ARBA" id="ARBA00023136"/>
    </source>
</evidence>
<evidence type="ECO:0000256" key="7">
    <source>
        <dbReference type="ARBA" id="ARBA00022982"/>
    </source>
</evidence>
<evidence type="ECO:0000256" key="15">
    <source>
        <dbReference type="SAM" id="Phobius"/>
    </source>
</evidence>
<sequence>MSHDHTSGMSMGSMSMGDGVPTNFRIQEGYWIVVGTFIAAATAVNLYNKFLHRQRLSAQKFNQPTPAKPKFLLFTIGATITAILRETRHASFAPISIRGHTLYAPTVGRVSLVFAYIIILVVLCFYKLDTNDIWSYEDIGYRSGFVSIAQLPLIFLLAGKNNIVGCLTGTSHERLNWLHRWTARGLFLTATIHMGYWFANWAPYDGFIEKKIRTDPITRKGVMSWAVLVWIVLSSMTPIRGWNYELFVLQHLVSFAVFIGFVFIHVPDEVQHWVWIPVGLFFFDRVVRALYILYINLSIFHPKQRKLGQLSGFWSLKAEFEPLPHNTTRITIHDPPISWKAGQYVFLSCHSLIPLQSHPFTIASIPADGKMEFLVKAEKGGTMRFFRHAKKQGDLPITDQVQICQRKSVGIEGPYGRIRPLRQFDSIVFFAGSTGATYTMPLLRDIVRAWLTPGSDSKNGGFLSIPDVAVTRHIRFVWVIKSRGQLGWFSSQLSTVIEDVNTLRNAGANVEVDISVYVTCDPSFTEEHKSPLSSPNPTQQLPVHGKPEEITEVDEKGLLKGKSDDAISIRQVDARSNTDSVVPNNGGACGPDGTCCCTNTIEDEAASDAQVVCDCNCGASSSEPAVIPAGVSDSKPTSPTNPAPTTRTVSSNSSTISLAKPLVHPHITLLSGRPQPRNIIRKSLEQALGESAVVVCGPRGLVSDVRTATVGLSDERAVHKGTGAQGVWLRVEEFGY</sequence>
<dbReference type="SUPFAM" id="SSF63380">
    <property type="entry name" value="Riboflavin synthase domain-like"/>
    <property type="match status" value="1"/>
</dbReference>
<evidence type="ECO:0000256" key="13">
    <source>
        <dbReference type="ARBA" id="ARBA00048483"/>
    </source>
</evidence>
<dbReference type="PANTHER" id="PTHR32361">
    <property type="entry name" value="FERRIC/CUPRIC REDUCTASE TRANSMEMBRANE COMPONENT"/>
    <property type="match status" value="1"/>
</dbReference>
<dbReference type="Gene3D" id="2.40.30.10">
    <property type="entry name" value="Translation factors"/>
    <property type="match status" value="1"/>
</dbReference>
<gene>
    <name evidence="17" type="ORF">M501DRAFT_1003220</name>
</gene>
<evidence type="ECO:0000256" key="2">
    <source>
        <dbReference type="ARBA" id="ARBA00006278"/>
    </source>
</evidence>
<keyword evidence="4" id="KW-0813">Transport</keyword>
<proteinExistence type="inferred from homology"/>
<comment type="similarity">
    <text evidence="2">Belongs to the ferric reductase (FRE) family.</text>
</comment>
<dbReference type="AlphaFoldDB" id="A0A9P4VQF4"/>
<feature type="domain" description="FAD-binding FR-type" evidence="16">
    <location>
        <begin position="303"/>
        <end position="421"/>
    </location>
</feature>
<evidence type="ECO:0000313" key="17">
    <source>
        <dbReference type="EMBL" id="KAF2839773.1"/>
    </source>
</evidence>
<dbReference type="GO" id="GO:0052851">
    <property type="term" value="F:ferric-chelate reductase (NADPH) activity"/>
    <property type="evidence" value="ECO:0007669"/>
    <property type="project" value="UniProtKB-EC"/>
</dbReference>
<evidence type="ECO:0000256" key="8">
    <source>
        <dbReference type="ARBA" id="ARBA00022989"/>
    </source>
</evidence>
<keyword evidence="12" id="KW-0325">Glycoprotein</keyword>
<accession>A0A9P4VQF4</accession>
<dbReference type="CDD" id="cd06186">
    <property type="entry name" value="NOX_Duox_like_FAD_NADP"/>
    <property type="match status" value="1"/>
</dbReference>
<organism evidence="17 18">
    <name type="scientific">Patellaria atrata CBS 101060</name>
    <dbReference type="NCBI Taxonomy" id="1346257"/>
    <lineage>
        <taxon>Eukaryota</taxon>
        <taxon>Fungi</taxon>
        <taxon>Dikarya</taxon>
        <taxon>Ascomycota</taxon>
        <taxon>Pezizomycotina</taxon>
        <taxon>Dothideomycetes</taxon>
        <taxon>Dothideomycetes incertae sedis</taxon>
        <taxon>Patellariales</taxon>
        <taxon>Patellariaceae</taxon>
        <taxon>Patellaria</taxon>
    </lineage>
</organism>
<dbReference type="EMBL" id="MU006094">
    <property type="protein sequence ID" value="KAF2839773.1"/>
    <property type="molecule type" value="Genomic_DNA"/>
</dbReference>
<dbReference type="GO" id="GO:0006826">
    <property type="term" value="P:iron ion transport"/>
    <property type="evidence" value="ECO:0007669"/>
    <property type="project" value="TreeGrafter"/>
</dbReference>
<feature type="transmembrane region" description="Helical" evidence="15">
    <location>
        <begin position="246"/>
        <end position="266"/>
    </location>
</feature>
<dbReference type="SFLD" id="SFLDG01168">
    <property type="entry name" value="Ferric_reductase_subgroup_(FRE"/>
    <property type="match status" value="1"/>
</dbReference>
<dbReference type="EC" id="1.16.1.9" evidence="3"/>
<dbReference type="PANTHER" id="PTHR32361:SF9">
    <property type="entry name" value="FERRIC REDUCTASE TRANSMEMBRANE COMPONENT 3-RELATED"/>
    <property type="match status" value="1"/>
</dbReference>
<dbReference type="GO" id="GO:0015677">
    <property type="term" value="P:copper ion import"/>
    <property type="evidence" value="ECO:0007669"/>
    <property type="project" value="TreeGrafter"/>
</dbReference>
<evidence type="ECO:0000256" key="3">
    <source>
        <dbReference type="ARBA" id="ARBA00012668"/>
    </source>
</evidence>
<feature type="region of interest" description="Disordered" evidence="14">
    <location>
        <begin position="628"/>
        <end position="654"/>
    </location>
</feature>